<accession>A0A8R1Y8Z4</accession>
<evidence type="ECO:0000256" key="7">
    <source>
        <dbReference type="ARBA" id="ARBA00023180"/>
    </source>
</evidence>
<dbReference type="InterPro" id="IPR046791">
    <property type="entry name" value="Polycystin_dom"/>
</dbReference>
<dbReference type="PRINTS" id="PR01433">
    <property type="entry name" value="POLYCYSTIN2"/>
</dbReference>
<feature type="compositionally biased region" description="Low complexity" evidence="9">
    <location>
        <begin position="401"/>
        <end position="524"/>
    </location>
</feature>
<dbReference type="InterPro" id="IPR051223">
    <property type="entry name" value="Polycystin"/>
</dbReference>
<feature type="transmembrane region" description="Helical" evidence="10">
    <location>
        <begin position="2210"/>
        <end position="2230"/>
    </location>
</feature>
<dbReference type="FunFam" id="2.60.60.20:FF:000027">
    <property type="entry name" value="Protein CBR-LOV-1"/>
    <property type="match status" value="1"/>
</dbReference>
<evidence type="ECO:0000256" key="5">
    <source>
        <dbReference type="ARBA" id="ARBA00022989"/>
    </source>
</evidence>
<dbReference type="InterPro" id="IPR013122">
    <property type="entry name" value="PKD1_2_channel"/>
</dbReference>
<dbReference type="PANTHER" id="PTHR10877:SF194">
    <property type="entry name" value="LOCATION OF VULVA DEFECTIVE 1"/>
    <property type="match status" value="1"/>
</dbReference>
<dbReference type="Gene3D" id="2.60.60.20">
    <property type="entry name" value="PLAT/LH2 domain"/>
    <property type="match status" value="1"/>
</dbReference>
<feature type="region of interest" description="Disordered" evidence="9">
    <location>
        <begin position="401"/>
        <end position="634"/>
    </location>
</feature>
<keyword evidence="7" id="KW-0325">Glycoprotein</keyword>
<keyword evidence="12" id="KW-1185">Reference proteome</keyword>
<dbReference type="Proteomes" id="UP000005239">
    <property type="component" value="Unassembled WGS sequence"/>
</dbReference>
<feature type="transmembrane region" description="Helical" evidence="10">
    <location>
        <begin position="2474"/>
        <end position="2492"/>
    </location>
</feature>
<dbReference type="SUPFAM" id="SSF49723">
    <property type="entry name" value="Lipase/lipooxygenase domain (PLAT/LH2 domain)"/>
    <property type="match status" value="1"/>
</dbReference>
<comment type="caution">
    <text evidence="8">Lacks conserved residue(s) required for the propagation of feature annotation.</text>
</comment>
<feature type="region of interest" description="Disordered" evidence="9">
    <location>
        <begin position="16"/>
        <end position="38"/>
    </location>
</feature>
<evidence type="ECO:0000256" key="2">
    <source>
        <dbReference type="ARBA" id="ARBA00007200"/>
    </source>
</evidence>
<evidence type="ECO:0000256" key="3">
    <source>
        <dbReference type="ARBA" id="ARBA00022692"/>
    </source>
</evidence>
<dbReference type="Pfam" id="PF20519">
    <property type="entry name" value="Polycystin_dom"/>
    <property type="match status" value="1"/>
</dbReference>
<feature type="compositionally biased region" description="Polar residues" evidence="9">
    <location>
        <begin position="605"/>
        <end position="619"/>
    </location>
</feature>
<protein>
    <submittedName>
        <fullName evidence="11">Lov-1</fullName>
    </submittedName>
</protein>
<feature type="compositionally biased region" description="Low complexity" evidence="9">
    <location>
        <begin position="538"/>
        <end position="566"/>
    </location>
</feature>
<evidence type="ECO:0000256" key="6">
    <source>
        <dbReference type="ARBA" id="ARBA00023136"/>
    </source>
</evidence>
<dbReference type="PROSITE" id="PS50095">
    <property type="entry name" value="PLAT"/>
    <property type="match status" value="1"/>
</dbReference>
<dbReference type="SMART" id="SM00308">
    <property type="entry name" value="LH2"/>
    <property type="match status" value="1"/>
</dbReference>
<dbReference type="GO" id="GO:0005509">
    <property type="term" value="F:calcium ion binding"/>
    <property type="evidence" value="ECO:0007669"/>
    <property type="project" value="InterPro"/>
</dbReference>
<keyword evidence="4" id="KW-0732">Signal</keyword>
<feature type="compositionally biased region" description="Polar residues" evidence="9">
    <location>
        <begin position="26"/>
        <end position="38"/>
    </location>
</feature>
<feature type="transmembrane region" description="Helical" evidence="10">
    <location>
        <begin position="2603"/>
        <end position="2624"/>
    </location>
</feature>
<feature type="compositionally biased region" description="Low complexity" evidence="9">
    <location>
        <begin position="302"/>
        <end position="320"/>
    </location>
</feature>
<feature type="compositionally biased region" description="Polar residues" evidence="9">
    <location>
        <begin position="525"/>
        <end position="537"/>
    </location>
</feature>
<evidence type="ECO:0000256" key="10">
    <source>
        <dbReference type="SAM" id="Phobius"/>
    </source>
</evidence>
<evidence type="ECO:0000256" key="9">
    <source>
        <dbReference type="SAM" id="MobiDB-lite"/>
    </source>
</evidence>
<feature type="transmembrane region" description="Helical" evidence="10">
    <location>
        <begin position="2025"/>
        <end position="2051"/>
    </location>
</feature>
<reference evidence="12" key="1">
    <citation type="journal article" date="2008" name="Nat. Genet.">
        <title>The Pristionchus pacificus genome provides a unique perspective on nematode lifestyle and parasitism.</title>
        <authorList>
            <person name="Dieterich C."/>
            <person name="Clifton S.W."/>
            <person name="Schuster L.N."/>
            <person name="Chinwalla A."/>
            <person name="Delehaunty K."/>
            <person name="Dinkelacker I."/>
            <person name="Fulton L."/>
            <person name="Fulton R."/>
            <person name="Godfrey J."/>
            <person name="Minx P."/>
            <person name="Mitreva M."/>
            <person name="Roeseler W."/>
            <person name="Tian H."/>
            <person name="Witte H."/>
            <person name="Yang S.P."/>
            <person name="Wilson R.K."/>
            <person name="Sommer R.J."/>
        </authorList>
    </citation>
    <scope>NUCLEOTIDE SEQUENCE [LARGE SCALE GENOMIC DNA]</scope>
    <source>
        <strain evidence="12">PS312</strain>
    </source>
</reference>
<dbReference type="OrthoDB" id="444119at2759"/>
<feature type="transmembrane region" description="Helical" evidence="10">
    <location>
        <begin position="2504"/>
        <end position="2528"/>
    </location>
</feature>
<feature type="transmembrane region" description="Helical" evidence="10">
    <location>
        <begin position="1777"/>
        <end position="1796"/>
    </location>
</feature>
<sequence length="2780" mass="310949">MYLLSLNELKFDKKSEDDDWKKSPSLSSPTDAWKVSSSLSSRDRKVEIDKEHELGMKTDDELEFNTDRKELFLNFKCEEEYKNVTFLLINSSTVTERIYRTCVTTKLSGGIVNEWNKGEMEMKTLKIVYEYDTESCCRSKAECFCPRNHTEWYQFPSFEISSSETCEASEMENLEELIGNELVELYGLPKEGCVHRKKVTSSWNVKLNEGTVMLDDNMNVEMNMGESINGVEDTDRGLIQFLGIIKGSHSRVKRESNVVDCDYLNPDYGATTIEPTTTVELTTQTPINCDYHADMTTIPPTTEEATTTMDPTTTPADPTTSVNTEMCEYFSDFMTTTQEATTTASTSELTTERTTMDPTTELTTTIETSTIVTTTESTTTMGTTEQTTTVGTTLLTTTMSTMEPSTTTQSTSPSTSTLTTMTPSESTTSIPSTSSLLSTTVNTFIPSSSSSTTVPSTIGSTTTMTSTPSNGETTTTMSTSTMTTPSTTGPSSSLSSTSTMTSTGSSGMSSTTSSLDTTTRASTSDKMNGMTTTLIGDTSTPLSSSSSVTSSMSSIQSSTMTSSVSSKNDDPTKTTMDNNEGKTTMGSSSSTVTSSNSINGITSSEGVTSSTKMNPSTPVTIPYGTTVPSTGSDGQGEFGEITICDFENSISMTTESILTTGKNCVLSMLNLNISANSNNPSVVYEKNIVVGSNILVGCPYTSYGWTVNGISVDASSPYSLPISLTIGQVSHVCLNMESKSGCGFIKYDLPTTTSVLTTQSTAIVTRTIDHNLEIIGHEIKNLIDNRCNGTNGTNLVEALTKLKDPQSFINTLTKVLQGQLNLSNGGLSTDEVIDQLKKYTEIDNDDVAKAMAILMKQLANVTITDTDTLKSILNTLDAALKGSLSYSLTGEGKTLAGVYGVIFGTIKGPKVNLMSAKCSAQVDGNVFYVKGDIRSAKFQDIERPITITNNVRMMAIENMQAIGFSAEFGMSPFENYTIAGKRQQYKIIGDTQMTVGSGMIEPENGMNLWNCSFNPLGAEKQQLKNMTFTSWVKVSNATLIIEQTASTLTNLKLGQLIPSISLKIFTDFGDMNNMTYLGGKVQLMEMNANFVSFALSGGSFSPSPTLMVTKSIVDPVRIEGISTDMLLNMDSQSGNSKATLNILPAKGYTMMMITGFNDVPPLEISEKATTMVINATFRSVDSSLSKASLESKFTSGEKILFYGGNMVTSSTTMTFSDISLIYDGTKIIVASERNMVIEDAKWKIINDGFTRIVITGGYFVDDGMEHTQTVLELSETSRVVIDGGTIIRNASDGYLILNGQITKIGDIDGGLTISPQSLMNQDAQKEILKILNNTADYLLQNGKNMTDDDLESVAKSLLSIFGKINRDMAETLSNPLYSDLMKNLAYEKANYDDIFNSLPRDSSKIRYVEEYTQEEWAAEATRLVQQQIAREMAAQMERLMGILEDTLVERMTIPGSVSYETDGNSMVVTAGRADQVLKMNHVCTDWTVVFPEKVEYLNTDAIVNETEIRVSLICYKINPYAYVDNANVLVSSGALSASLKTMKTGMVIAVNQTHDPIIITGKGGGKPSGSTLVLSSDYKSYQILDMHTFHTVQWNSSVVIEITPYMIRREEDPLTEVWAFVGFQRLPGPFEGDYDFKIKIDKRYKSSLFISSWDLFNRTGLFYVGIGVRSLSSSFGNDGDFVTYPSTPSDVNGTWVFSRSVSYDYRLRAITKGCYYFLMGIEKWDASGIETGNYVGDVVIKCKTFHMTYFAGGIYTPEVPNDFSYQYVEQSFPKSCLVFLSILFIIVHQSVVTWMANKHTRTDRSKGQLRIMTDNYPLDTYKYIVVVDTGFKMFATTDSEIHVNIVGEEWEALNRTLKGGNERIPLGLKWGTTERFLMTTQYPLGQLKYLSIWIDSVGLQHRESWFCDRVIVYDLQKKEEFLFKVDNWLGTQNGDGKTERTVGSSKKPFFLWEAMWKHRLYENIAYIAMYTGGGSLKRLRVTRPIHSGIVYFGLFIVSLVNILIARGEDFSHLPSFEKNLFGFYFSIRDIIMGIVYSLLLLPFTIVFPLIFTQIKSELEEYRLYRMRRFGREEGYVRAARQFPFMIKAFMYTMMFFFAIILILYSVHFGFSMNEDMQNAFTRRFFIMIAVWILVTEPLKGLIITSIYSIFHREHYYINRYEKSFMRILPRQEYSKAPPFLIDVEKSAKLAESKSERSEDQRMRDEQLFNTARQVITFFASIFILLGLTYFCRDRFGFFYQQEVNSLFSINGNPYDGKSFQGIQTIDHFYNWTLTKLIPGLRVSWYDGKPAWDMRGFMNDKTSRSMGYGIIRQVRSKSGLDCKLADKFKPYFDSCQGYTSRSHEDNTEAYTVGWGEATTKNSNFTRQEYIYRSQEELQGKMIIGNMDSYTGGGYAWDIIGTLSDLTEQMNRLQKEGWIDENTRAIAIEFAMYNAQVNYFAVIQLLLENPPDGALYPSVWIETVRLMKYVGEDGKYVMAFEALYVLFTILNFVAQIYELSTVGFKLYFSTFWHLLGLLVVLCSAFSLYAYGSRYISMEEAATRFMATNGNTYIRLDSQRDLELYFTWLMGFVVFAVSIQMIRILRFNRRIAVLALTLEKSASSMGGFALIYILINAAFDSALYTLLYSKLLNYRNFLAVTEATTASLLGKFSVTDVLAASTLGSIMFLCFMLTGTIVLVNMFVMIVMYEFEAVRNDKDNQTNEYEVVQHISSKLLQTMGMYERSNNPNTDFPNYLEHCSAVDALEKQVNHLDLLIENMREVNDEDVEEAKKGICERKMYFPH</sequence>
<feature type="transmembrane region" description="Helical" evidence="10">
    <location>
        <begin position="2562"/>
        <end position="2582"/>
    </location>
</feature>
<dbReference type="GO" id="GO:0016020">
    <property type="term" value="C:membrane"/>
    <property type="evidence" value="ECO:0000318"/>
    <property type="project" value="GO_Central"/>
</dbReference>
<dbReference type="InterPro" id="IPR036392">
    <property type="entry name" value="PLAT/LH2_dom_sf"/>
</dbReference>
<keyword evidence="5 10" id="KW-1133">Transmembrane helix</keyword>
<organism evidence="11 12">
    <name type="scientific">Pristionchus pacificus</name>
    <name type="common">Parasitic nematode worm</name>
    <dbReference type="NCBI Taxonomy" id="54126"/>
    <lineage>
        <taxon>Eukaryota</taxon>
        <taxon>Metazoa</taxon>
        <taxon>Ecdysozoa</taxon>
        <taxon>Nematoda</taxon>
        <taxon>Chromadorea</taxon>
        <taxon>Rhabditida</taxon>
        <taxon>Rhabditina</taxon>
        <taxon>Diplogasteromorpha</taxon>
        <taxon>Diplogasteroidea</taxon>
        <taxon>Neodiplogasteridae</taxon>
        <taxon>Pristionchus</taxon>
    </lineage>
</organism>
<dbReference type="GO" id="GO:0050982">
    <property type="term" value="P:detection of mechanical stimulus"/>
    <property type="evidence" value="ECO:0000318"/>
    <property type="project" value="GO_Central"/>
</dbReference>
<evidence type="ECO:0000313" key="12">
    <source>
        <dbReference type="Proteomes" id="UP000005239"/>
    </source>
</evidence>
<dbReference type="GO" id="GO:0005262">
    <property type="term" value="F:calcium channel activity"/>
    <property type="evidence" value="ECO:0000318"/>
    <property type="project" value="GO_Central"/>
</dbReference>
<evidence type="ECO:0000256" key="8">
    <source>
        <dbReference type="PROSITE-ProRule" id="PRU00152"/>
    </source>
</evidence>
<dbReference type="Pfam" id="PF01477">
    <property type="entry name" value="PLAT"/>
    <property type="match status" value="1"/>
</dbReference>
<accession>A0A2A6BEE9</accession>
<dbReference type="PANTHER" id="PTHR10877">
    <property type="entry name" value="POLYCYSTIN FAMILY MEMBER"/>
    <property type="match status" value="1"/>
</dbReference>
<feature type="compositionally biased region" description="Low complexity" evidence="9">
    <location>
        <begin position="583"/>
        <end position="604"/>
    </location>
</feature>
<keyword evidence="3 10" id="KW-0812">Transmembrane</keyword>
<dbReference type="EnsemblMetazoa" id="PPA03284.1">
    <property type="protein sequence ID" value="PPA03284.1"/>
    <property type="gene ID" value="WBGene00092838"/>
</dbReference>
<dbReference type="Pfam" id="PF08016">
    <property type="entry name" value="PKD_channel"/>
    <property type="match status" value="1"/>
</dbReference>
<keyword evidence="6 10" id="KW-0472">Membrane</keyword>
<feature type="transmembrane region" description="Helical" evidence="10">
    <location>
        <begin position="2084"/>
        <end position="2104"/>
    </location>
</feature>
<proteinExistence type="inferred from homology"/>
<dbReference type="InterPro" id="IPR003915">
    <property type="entry name" value="PKD_2"/>
</dbReference>
<evidence type="ECO:0000313" key="11">
    <source>
        <dbReference type="EnsemblMetazoa" id="PPA03284.1"/>
    </source>
</evidence>
<feature type="transmembrane region" description="Helical" evidence="10">
    <location>
        <begin position="2124"/>
        <end position="2150"/>
    </location>
</feature>
<evidence type="ECO:0000256" key="1">
    <source>
        <dbReference type="ARBA" id="ARBA00004141"/>
    </source>
</evidence>
<comment type="similarity">
    <text evidence="2">Belongs to the polycystin family.</text>
</comment>
<feature type="transmembrane region" description="Helical" evidence="10">
    <location>
        <begin position="1985"/>
        <end position="2005"/>
    </location>
</feature>
<name>A0A2A6BEE9_PRIPA</name>
<gene>
    <name evidence="11" type="primary">WBGene00092838</name>
</gene>
<feature type="compositionally biased region" description="Polar residues" evidence="9">
    <location>
        <begin position="573"/>
        <end position="582"/>
    </location>
</feature>
<reference evidence="11" key="2">
    <citation type="submission" date="2022-06" db="UniProtKB">
        <authorList>
            <consortium name="EnsemblMetazoa"/>
        </authorList>
    </citation>
    <scope>IDENTIFICATION</scope>
    <source>
        <strain evidence="11">PS312</strain>
    </source>
</reference>
<comment type="subcellular location">
    <subcellularLocation>
        <location evidence="1">Membrane</location>
        <topology evidence="1">Multi-pass membrane protein</topology>
    </subcellularLocation>
</comment>
<feature type="transmembrane region" description="Helical" evidence="10">
    <location>
        <begin position="2663"/>
        <end position="2686"/>
    </location>
</feature>
<evidence type="ECO:0000256" key="4">
    <source>
        <dbReference type="ARBA" id="ARBA00022729"/>
    </source>
</evidence>
<dbReference type="InterPro" id="IPR001024">
    <property type="entry name" value="PLAT/LH2_dom"/>
</dbReference>
<feature type="region of interest" description="Disordered" evidence="9">
    <location>
        <begin position="302"/>
        <end position="321"/>
    </location>
</feature>